<evidence type="ECO:0000313" key="1">
    <source>
        <dbReference type="EMBL" id="SIN91780.1"/>
    </source>
</evidence>
<proteinExistence type="predicted"/>
<dbReference type="AlphaFoldDB" id="A0A1N6F955"/>
<dbReference type="Proteomes" id="UP000184693">
    <property type="component" value="Unassembled WGS sequence"/>
</dbReference>
<sequence>MSIFSYRKHLRFLTHSQRRRWWDQKKRLTPRVKISGAYVPPNVIREFTYVKVG</sequence>
<name>A0A1N6F955_9BURK</name>
<organism evidence="1 2">
    <name type="scientific">Paraburkholderia phenazinium</name>
    <dbReference type="NCBI Taxonomy" id="60549"/>
    <lineage>
        <taxon>Bacteria</taxon>
        <taxon>Pseudomonadati</taxon>
        <taxon>Pseudomonadota</taxon>
        <taxon>Betaproteobacteria</taxon>
        <taxon>Burkholderiales</taxon>
        <taxon>Burkholderiaceae</taxon>
        <taxon>Paraburkholderia</taxon>
    </lineage>
</organism>
<protein>
    <submittedName>
        <fullName evidence="1">Uncharacterized protein</fullName>
    </submittedName>
</protein>
<evidence type="ECO:0000313" key="2">
    <source>
        <dbReference type="Proteomes" id="UP000184693"/>
    </source>
</evidence>
<dbReference type="EMBL" id="FSRM01000001">
    <property type="protein sequence ID" value="SIN91780.1"/>
    <property type="molecule type" value="Genomic_DNA"/>
</dbReference>
<accession>A0A1N6F955</accession>
<reference evidence="1 2" key="1">
    <citation type="submission" date="2016-11" db="EMBL/GenBank/DDBJ databases">
        <authorList>
            <person name="Jaros S."/>
            <person name="Januszkiewicz K."/>
            <person name="Wedrychowicz H."/>
        </authorList>
    </citation>
    <scope>NUCLEOTIDE SEQUENCE [LARGE SCALE GENOMIC DNA]</scope>
    <source>
        <strain evidence="1 2">GAS86</strain>
    </source>
</reference>
<gene>
    <name evidence="1" type="ORF">SAMN05444168_1371</name>
</gene>
<dbReference type="RefSeq" id="WP_167379372.1">
    <property type="nucleotide sequence ID" value="NZ_FSRM01000001.1"/>
</dbReference>